<dbReference type="AlphaFoldDB" id="A0A521BH26"/>
<gene>
    <name evidence="1" type="ORF">SAMN06265379_101932</name>
</gene>
<evidence type="ECO:0000313" key="1">
    <source>
        <dbReference type="EMBL" id="SMO46418.1"/>
    </source>
</evidence>
<keyword evidence="2" id="KW-1185">Reference proteome</keyword>
<protein>
    <submittedName>
        <fullName evidence="1">Uncharacterized protein</fullName>
    </submittedName>
</protein>
<reference evidence="1 2" key="1">
    <citation type="submission" date="2017-05" db="EMBL/GenBank/DDBJ databases">
        <authorList>
            <person name="Varghese N."/>
            <person name="Submissions S."/>
        </authorList>
    </citation>
    <scope>NUCLEOTIDE SEQUENCE [LARGE SCALE GENOMIC DNA]</scope>
    <source>
        <strain evidence="1 2">DSM 27040</strain>
    </source>
</reference>
<dbReference type="EMBL" id="FXTB01000001">
    <property type="protein sequence ID" value="SMO46418.1"/>
    <property type="molecule type" value="Genomic_DNA"/>
</dbReference>
<sequence>MASIRELKKDINYLASEVVTQGLMKLTLIDNIKDEDVSPILGEAIEMRNEFVARANHPDGKDNPKLVKRYYSKLRADLMNKTMELLTKIQELK</sequence>
<accession>A0A521BH26</accession>
<dbReference type="Proteomes" id="UP000319040">
    <property type="component" value="Unassembled WGS sequence"/>
</dbReference>
<dbReference type="RefSeq" id="WP_142532249.1">
    <property type="nucleotide sequence ID" value="NZ_FXTB01000001.1"/>
</dbReference>
<dbReference type="OrthoDB" id="1121857at2"/>
<proteinExistence type="predicted"/>
<evidence type="ECO:0000313" key="2">
    <source>
        <dbReference type="Proteomes" id="UP000319040"/>
    </source>
</evidence>
<organism evidence="1 2">
    <name type="scientific">Saccharicrinis carchari</name>
    <dbReference type="NCBI Taxonomy" id="1168039"/>
    <lineage>
        <taxon>Bacteria</taxon>
        <taxon>Pseudomonadati</taxon>
        <taxon>Bacteroidota</taxon>
        <taxon>Bacteroidia</taxon>
        <taxon>Marinilabiliales</taxon>
        <taxon>Marinilabiliaceae</taxon>
        <taxon>Saccharicrinis</taxon>
    </lineage>
</organism>
<name>A0A521BH26_SACCC</name>